<sequence>MADQLNLAVLRIANGTNACCEVKRDKGGEAFAKIDDAVYENNIPDVIILNWDQTGVNMLPIGQ</sequence>
<protein>
    <submittedName>
        <fullName evidence="1">Uncharacterized protein</fullName>
    </submittedName>
</protein>
<name>A0ABY7DTP1_MYAAR</name>
<keyword evidence="2" id="KW-1185">Reference proteome</keyword>
<reference evidence="1" key="1">
    <citation type="submission" date="2022-11" db="EMBL/GenBank/DDBJ databases">
        <title>Centuries of genome instability and evolution in soft-shell clam transmissible cancer (bioRxiv).</title>
        <authorList>
            <person name="Hart S.F.M."/>
            <person name="Yonemitsu M.A."/>
            <person name="Giersch R.M."/>
            <person name="Beal B.F."/>
            <person name="Arriagada G."/>
            <person name="Davis B.W."/>
            <person name="Ostrander E.A."/>
            <person name="Goff S.P."/>
            <person name="Metzger M.J."/>
        </authorList>
    </citation>
    <scope>NUCLEOTIDE SEQUENCE</scope>
    <source>
        <strain evidence="1">MELC-2E11</strain>
        <tissue evidence="1">Siphon/mantle</tissue>
    </source>
</reference>
<proteinExistence type="predicted"/>
<gene>
    <name evidence="1" type="ORF">MAR_007666</name>
</gene>
<accession>A0ABY7DTP1</accession>
<evidence type="ECO:0000313" key="2">
    <source>
        <dbReference type="Proteomes" id="UP001164746"/>
    </source>
</evidence>
<organism evidence="1 2">
    <name type="scientific">Mya arenaria</name>
    <name type="common">Soft-shell clam</name>
    <dbReference type="NCBI Taxonomy" id="6604"/>
    <lineage>
        <taxon>Eukaryota</taxon>
        <taxon>Metazoa</taxon>
        <taxon>Spiralia</taxon>
        <taxon>Lophotrochozoa</taxon>
        <taxon>Mollusca</taxon>
        <taxon>Bivalvia</taxon>
        <taxon>Autobranchia</taxon>
        <taxon>Heteroconchia</taxon>
        <taxon>Euheterodonta</taxon>
        <taxon>Imparidentia</taxon>
        <taxon>Neoheterodontei</taxon>
        <taxon>Myida</taxon>
        <taxon>Myoidea</taxon>
        <taxon>Myidae</taxon>
        <taxon>Mya</taxon>
    </lineage>
</organism>
<dbReference type="EMBL" id="CP111015">
    <property type="protein sequence ID" value="WAR01108.1"/>
    <property type="molecule type" value="Genomic_DNA"/>
</dbReference>
<dbReference type="Proteomes" id="UP001164746">
    <property type="component" value="Chromosome 4"/>
</dbReference>
<evidence type="ECO:0000313" key="1">
    <source>
        <dbReference type="EMBL" id="WAR01108.1"/>
    </source>
</evidence>